<evidence type="ECO:0000313" key="3">
    <source>
        <dbReference type="EMBL" id="CEK64333.1"/>
    </source>
</evidence>
<dbReference type="Pfam" id="PF00653">
    <property type="entry name" value="BIR"/>
    <property type="match status" value="1"/>
</dbReference>
<dbReference type="CDD" id="cd00022">
    <property type="entry name" value="BIR"/>
    <property type="match status" value="1"/>
</dbReference>
<proteinExistence type="predicted"/>
<protein>
    <submittedName>
        <fullName evidence="3">Uncharacterized protein</fullName>
    </submittedName>
</protein>
<dbReference type="EMBL" id="HACG01017468">
    <property type="protein sequence ID" value="CEK64333.1"/>
    <property type="molecule type" value="Transcribed_RNA"/>
</dbReference>
<sequence length="146" mass="16852">KNNMEGPNLSFSDRELLLFAESERLKTFTGWPNDVSWTCTPKKLASAGFYFNPSPESPDNVCCMFCQKELDGWESEDDPLAEHKKHSPNCPFLSVTKPIEKLTIVEFIRLIVKVTTLKSDRMIDLRKRQYEDLSIVTRKIINDHIS</sequence>
<keyword evidence="1" id="KW-0479">Metal-binding</keyword>
<dbReference type="PANTHER" id="PTHR46771:SF5">
    <property type="entry name" value="DETERIN"/>
    <property type="match status" value="1"/>
</dbReference>
<reference evidence="3" key="1">
    <citation type="submission" date="2014-12" db="EMBL/GenBank/DDBJ databases">
        <title>Insight into the proteome of Arion vulgaris.</title>
        <authorList>
            <person name="Aradska J."/>
            <person name="Bulat T."/>
            <person name="Smidak R."/>
            <person name="Sarate P."/>
            <person name="Gangsoo J."/>
            <person name="Sialana F."/>
            <person name="Bilban M."/>
            <person name="Lubec G."/>
        </authorList>
    </citation>
    <scope>NUCLEOTIDE SEQUENCE</scope>
    <source>
        <tissue evidence="3">Skin</tissue>
    </source>
</reference>
<dbReference type="InterPro" id="IPR051190">
    <property type="entry name" value="Baculoviral_IAP"/>
</dbReference>
<gene>
    <name evidence="3" type="primary">ORF51417</name>
</gene>
<dbReference type="SUPFAM" id="SSF57924">
    <property type="entry name" value="Inhibitor of apoptosis (IAP) repeat"/>
    <property type="match status" value="1"/>
</dbReference>
<accession>A0A0B6Z726</accession>
<dbReference type="InterPro" id="IPR001370">
    <property type="entry name" value="BIR_rpt"/>
</dbReference>
<evidence type="ECO:0000256" key="2">
    <source>
        <dbReference type="ARBA" id="ARBA00022833"/>
    </source>
</evidence>
<keyword evidence="2" id="KW-0862">Zinc</keyword>
<dbReference type="SMART" id="SM00238">
    <property type="entry name" value="BIR"/>
    <property type="match status" value="1"/>
</dbReference>
<dbReference type="GO" id="GO:0046872">
    <property type="term" value="F:metal ion binding"/>
    <property type="evidence" value="ECO:0007669"/>
    <property type="project" value="UniProtKB-KW"/>
</dbReference>
<organism evidence="3">
    <name type="scientific">Arion vulgaris</name>
    <dbReference type="NCBI Taxonomy" id="1028688"/>
    <lineage>
        <taxon>Eukaryota</taxon>
        <taxon>Metazoa</taxon>
        <taxon>Spiralia</taxon>
        <taxon>Lophotrochozoa</taxon>
        <taxon>Mollusca</taxon>
        <taxon>Gastropoda</taxon>
        <taxon>Heterobranchia</taxon>
        <taxon>Euthyneura</taxon>
        <taxon>Panpulmonata</taxon>
        <taxon>Eupulmonata</taxon>
        <taxon>Stylommatophora</taxon>
        <taxon>Helicina</taxon>
        <taxon>Arionoidea</taxon>
        <taxon>Arionidae</taxon>
        <taxon>Arion</taxon>
    </lineage>
</organism>
<name>A0A0B6Z726_9EUPU</name>
<feature type="non-terminal residue" evidence="3">
    <location>
        <position position="1"/>
    </location>
</feature>
<evidence type="ECO:0000256" key="1">
    <source>
        <dbReference type="ARBA" id="ARBA00022723"/>
    </source>
</evidence>
<dbReference type="PROSITE" id="PS50143">
    <property type="entry name" value="BIR_REPEAT_2"/>
    <property type="match status" value="1"/>
</dbReference>
<dbReference type="AlphaFoldDB" id="A0A0B6Z726"/>
<dbReference type="Gene3D" id="1.10.1170.10">
    <property type="entry name" value="Inhibitor Of Apoptosis Protein (2mihbC-IAP-1), Chain A"/>
    <property type="match status" value="1"/>
</dbReference>
<dbReference type="PANTHER" id="PTHR46771">
    <property type="entry name" value="DETERIN"/>
    <property type="match status" value="1"/>
</dbReference>